<dbReference type="InterPro" id="IPR010402">
    <property type="entry name" value="CCT_domain"/>
</dbReference>
<evidence type="ECO:0000256" key="4">
    <source>
        <dbReference type="SAM" id="MobiDB-lite"/>
    </source>
</evidence>
<name>A0A8J5H2G6_ZINOF</name>
<feature type="region of interest" description="Disordered" evidence="4">
    <location>
        <begin position="1"/>
        <end position="47"/>
    </location>
</feature>
<accession>A0A8J5H2G6</accession>
<gene>
    <name evidence="6" type="ORF">ZIOFF_023075</name>
</gene>
<dbReference type="Proteomes" id="UP000734854">
    <property type="component" value="Unassembled WGS sequence"/>
</dbReference>
<sequence length="396" mass="43017">MSSCLSSGGGGRTYGFDLDLVKPPPAASSRSSHTSSPSSTLSESSNSALAISIKKTRTSRKRPNQTYNEAAALLSTIYPNVFSTKGLKKLSRSATRPFSSFPEPSDLLLPPLPVLSDAAFLLHKSHRQEPTTAAQIELKHNFAADKDYRRPVSSSVSCSLEPNSPGSLNDDFDAESILDEDVEEGIDSIMGNLSVNTPSEEDNNNGLSSGGSSINPLLRSLVGCRISGGGQLELGLRLRLSHNLQWALKAQDNCEWWRTPTVPVQNILPNFKPPAAKAATDKKKKKPEKVAVSCKKIANTTISTETPKEKLKAGLGLKLNHEEVFKEWSDRSSIFLDVADSLDSSADALARLSDLDLLPEADGVRDASVTRSKEKRRSQLFSKKVRYHVRKMNAGQ</sequence>
<evidence type="ECO:0000256" key="1">
    <source>
        <dbReference type="ARBA" id="ARBA00004123"/>
    </source>
</evidence>
<dbReference type="GO" id="GO:0005634">
    <property type="term" value="C:nucleus"/>
    <property type="evidence" value="ECO:0007669"/>
    <property type="project" value="UniProtKB-SubCell"/>
</dbReference>
<proteinExistence type="predicted"/>
<dbReference type="EMBL" id="JACMSC010000006">
    <property type="protein sequence ID" value="KAG6519581.1"/>
    <property type="molecule type" value="Genomic_DNA"/>
</dbReference>
<dbReference type="InterPro" id="IPR052453">
    <property type="entry name" value="CONSTANS-like_ZF"/>
</dbReference>
<comment type="subcellular location">
    <subcellularLocation>
        <location evidence="1 3">Nucleus</location>
    </subcellularLocation>
</comment>
<protein>
    <recommendedName>
        <fullName evidence="5">CCT domain-containing protein</fullName>
    </recommendedName>
</protein>
<evidence type="ECO:0000313" key="6">
    <source>
        <dbReference type="EMBL" id="KAG6519581.1"/>
    </source>
</evidence>
<reference evidence="6 7" key="1">
    <citation type="submission" date="2020-08" db="EMBL/GenBank/DDBJ databases">
        <title>Plant Genome Project.</title>
        <authorList>
            <person name="Zhang R.-G."/>
        </authorList>
    </citation>
    <scope>NUCLEOTIDE SEQUENCE [LARGE SCALE GENOMIC DNA]</scope>
    <source>
        <tissue evidence="6">Rhizome</tissue>
    </source>
</reference>
<feature type="compositionally biased region" description="Low complexity" evidence="4">
    <location>
        <begin position="27"/>
        <end position="47"/>
    </location>
</feature>
<dbReference type="OrthoDB" id="153872at2759"/>
<evidence type="ECO:0000259" key="5">
    <source>
        <dbReference type="PROSITE" id="PS51017"/>
    </source>
</evidence>
<dbReference type="PANTHER" id="PTHR31874">
    <property type="entry name" value="CCT MOTIF FAMILY PROTEIN, EXPRESSED"/>
    <property type="match status" value="1"/>
</dbReference>
<comment type="caution">
    <text evidence="6">The sequence shown here is derived from an EMBL/GenBank/DDBJ whole genome shotgun (WGS) entry which is preliminary data.</text>
</comment>
<keyword evidence="2 3" id="KW-0539">Nucleus</keyword>
<evidence type="ECO:0000256" key="2">
    <source>
        <dbReference type="ARBA" id="ARBA00023242"/>
    </source>
</evidence>
<evidence type="ECO:0000313" key="7">
    <source>
        <dbReference type="Proteomes" id="UP000734854"/>
    </source>
</evidence>
<organism evidence="6 7">
    <name type="scientific">Zingiber officinale</name>
    <name type="common">Ginger</name>
    <name type="synonym">Amomum zingiber</name>
    <dbReference type="NCBI Taxonomy" id="94328"/>
    <lineage>
        <taxon>Eukaryota</taxon>
        <taxon>Viridiplantae</taxon>
        <taxon>Streptophyta</taxon>
        <taxon>Embryophyta</taxon>
        <taxon>Tracheophyta</taxon>
        <taxon>Spermatophyta</taxon>
        <taxon>Magnoliopsida</taxon>
        <taxon>Liliopsida</taxon>
        <taxon>Zingiberales</taxon>
        <taxon>Zingiberaceae</taxon>
        <taxon>Zingiber</taxon>
    </lineage>
</organism>
<dbReference type="AlphaFoldDB" id="A0A8J5H2G6"/>
<dbReference type="PANTHER" id="PTHR31874:SF10">
    <property type="entry name" value="PROTEIN CHLOROPLAST IMPORT APPARATUS 2"/>
    <property type="match status" value="1"/>
</dbReference>
<dbReference type="PROSITE" id="PS51017">
    <property type="entry name" value="CCT"/>
    <property type="match status" value="1"/>
</dbReference>
<evidence type="ECO:0000256" key="3">
    <source>
        <dbReference type="PROSITE-ProRule" id="PRU00357"/>
    </source>
</evidence>
<feature type="region of interest" description="Disordered" evidence="4">
    <location>
        <begin position="192"/>
        <end position="212"/>
    </location>
</feature>
<keyword evidence="7" id="KW-1185">Reference proteome</keyword>
<dbReference type="GO" id="GO:0006355">
    <property type="term" value="P:regulation of DNA-templated transcription"/>
    <property type="evidence" value="ECO:0007669"/>
    <property type="project" value="TreeGrafter"/>
</dbReference>
<feature type="domain" description="CCT" evidence="5">
    <location>
        <begin position="365"/>
        <end position="396"/>
    </location>
</feature>